<dbReference type="GO" id="GO:0120105">
    <property type="term" value="C:mitotic actomyosin contractile ring, intermediate layer"/>
    <property type="evidence" value="ECO:0007669"/>
    <property type="project" value="EnsemblFungi"/>
</dbReference>
<dbReference type="Pfam" id="PF14671">
    <property type="entry name" value="DSPn"/>
    <property type="match status" value="1"/>
</dbReference>
<evidence type="ECO:0000256" key="5">
    <source>
        <dbReference type="ARBA" id="ARBA00022490"/>
    </source>
</evidence>
<keyword evidence="5" id="KW-0963">Cytoplasm</keyword>
<feature type="compositionally biased region" description="Low complexity" evidence="15">
    <location>
        <begin position="477"/>
        <end position="490"/>
    </location>
</feature>
<dbReference type="EMBL" id="KV453841">
    <property type="protein sequence ID" value="ODV91491.1"/>
    <property type="molecule type" value="Genomic_DNA"/>
</dbReference>
<organism evidence="18 19">
    <name type="scientific">Tortispora caseinolytica NRRL Y-17796</name>
    <dbReference type="NCBI Taxonomy" id="767744"/>
    <lineage>
        <taxon>Eukaryota</taxon>
        <taxon>Fungi</taxon>
        <taxon>Dikarya</taxon>
        <taxon>Ascomycota</taxon>
        <taxon>Saccharomycotina</taxon>
        <taxon>Trigonopsidomycetes</taxon>
        <taxon>Trigonopsidales</taxon>
        <taxon>Trigonopsidaceae</taxon>
        <taxon>Tortispora</taxon>
    </lineage>
</organism>
<dbReference type="InterPro" id="IPR000340">
    <property type="entry name" value="Dual-sp_phosphatase_cat-dom"/>
</dbReference>
<evidence type="ECO:0000256" key="12">
    <source>
        <dbReference type="ARBA" id="ARBA00023254"/>
    </source>
</evidence>
<dbReference type="Pfam" id="PF00782">
    <property type="entry name" value="DSPc"/>
    <property type="match status" value="1"/>
</dbReference>
<reference evidence="19" key="1">
    <citation type="submission" date="2016-02" db="EMBL/GenBank/DDBJ databases">
        <title>Comparative genomics of biotechnologically important yeasts.</title>
        <authorList>
            <consortium name="DOE Joint Genome Institute"/>
            <person name="Riley R."/>
            <person name="Haridas S."/>
            <person name="Wolfe K.H."/>
            <person name="Lopes M.R."/>
            <person name="Hittinger C.T."/>
            <person name="Goker M."/>
            <person name="Salamov A."/>
            <person name="Wisecaver J."/>
            <person name="Long T.M."/>
            <person name="Aerts A.L."/>
            <person name="Barry K."/>
            <person name="Choi C."/>
            <person name="Clum A."/>
            <person name="Coughlan A.Y."/>
            <person name="Deshpande S."/>
            <person name="Douglass A.P."/>
            <person name="Hanson S.J."/>
            <person name="Klenk H.-P."/>
            <person name="Labutti K."/>
            <person name="Lapidus A."/>
            <person name="Lindquist E."/>
            <person name="Lipzen A."/>
            <person name="Meier-Kolthoff J.P."/>
            <person name="Ohm R.A."/>
            <person name="Otillar R.P."/>
            <person name="Pangilinan J."/>
            <person name="Peng Y."/>
            <person name="Rokas A."/>
            <person name="Rosa C.A."/>
            <person name="Scheuner C."/>
            <person name="Sibirny A.A."/>
            <person name="Slot J.C."/>
            <person name="Stielow J.B."/>
            <person name="Sun H."/>
            <person name="Kurtzman C.P."/>
            <person name="Blackwell M."/>
            <person name="Jeffries T.W."/>
            <person name="Grigoriev I.V."/>
        </authorList>
    </citation>
    <scope>NUCLEOTIDE SEQUENCE [LARGE SCALE GENOMIC DNA]</scope>
    <source>
        <strain evidence="19">NRRL Y-17796</strain>
    </source>
</reference>
<evidence type="ECO:0000256" key="1">
    <source>
        <dbReference type="ARBA" id="ARBA00004123"/>
    </source>
</evidence>
<evidence type="ECO:0000256" key="7">
    <source>
        <dbReference type="ARBA" id="ARBA00022618"/>
    </source>
</evidence>
<dbReference type="InterPro" id="IPR029021">
    <property type="entry name" value="Prot-tyrosine_phosphatase-like"/>
</dbReference>
<dbReference type="PANTHER" id="PTHR23339">
    <property type="entry name" value="TYROSINE SPECIFIC PROTEIN PHOSPHATASE AND DUAL SPECIFICITY PROTEIN PHOSPHATASE"/>
    <property type="match status" value="1"/>
</dbReference>
<keyword evidence="7" id="KW-0132">Cell division</keyword>
<dbReference type="SUPFAM" id="SSF52799">
    <property type="entry name" value="(Phosphotyrosine protein) phosphatases II"/>
    <property type="match status" value="2"/>
</dbReference>
<dbReference type="CDD" id="cd17657">
    <property type="entry name" value="CDC14_N"/>
    <property type="match status" value="1"/>
</dbReference>
<keyword evidence="11" id="KW-0539">Nucleus</keyword>
<keyword evidence="12" id="KW-0469">Meiosis</keyword>
<evidence type="ECO:0000256" key="9">
    <source>
        <dbReference type="ARBA" id="ARBA00022801"/>
    </source>
</evidence>
<dbReference type="PROSITE" id="PS00383">
    <property type="entry name" value="TYR_PHOSPHATASE_1"/>
    <property type="match status" value="1"/>
</dbReference>
<gene>
    <name evidence="18" type="ORF">CANCADRAFT_29909</name>
</gene>
<evidence type="ECO:0000256" key="6">
    <source>
        <dbReference type="ARBA" id="ARBA00022553"/>
    </source>
</evidence>
<evidence type="ECO:0000259" key="16">
    <source>
        <dbReference type="PROSITE" id="PS50054"/>
    </source>
</evidence>
<keyword evidence="8" id="KW-0498">Mitosis</keyword>
<dbReference type="EC" id="3.1.3.48" evidence="4"/>
<dbReference type="GO" id="GO:0071470">
    <property type="term" value="P:cellular response to osmotic stress"/>
    <property type="evidence" value="ECO:0007669"/>
    <property type="project" value="EnsemblFungi"/>
</dbReference>
<dbReference type="FunFam" id="3.90.190.10:FF:000038">
    <property type="entry name" value="Tyrosine-protein phosphatase CDC14"/>
    <property type="match status" value="1"/>
</dbReference>
<evidence type="ECO:0000256" key="3">
    <source>
        <dbReference type="ARBA" id="ARBA00007315"/>
    </source>
</evidence>
<dbReference type="Proteomes" id="UP000095023">
    <property type="component" value="Unassembled WGS sequence"/>
</dbReference>
<evidence type="ECO:0000313" key="18">
    <source>
        <dbReference type="EMBL" id="ODV91491.1"/>
    </source>
</evidence>
<dbReference type="InterPro" id="IPR050561">
    <property type="entry name" value="PTP"/>
</dbReference>
<evidence type="ECO:0000256" key="14">
    <source>
        <dbReference type="ARBA" id="ARBA00069949"/>
    </source>
</evidence>
<feature type="region of interest" description="Disordered" evidence="15">
    <location>
        <begin position="466"/>
        <end position="535"/>
    </location>
</feature>
<dbReference type="GO" id="GO:1990023">
    <property type="term" value="C:mitotic spindle midzone"/>
    <property type="evidence" value="ECO:0007669"/>
    <property type="project" value="EnsemblFungi"/>
</dbReference>
<dbReference type="InterPro" id="IPR016130">
    <property type="entry name" value="Tyr_Pase_AS"/>
</dbReference>
<evidence type="ECO:0000313" key="19">
    <source>
        <dbReference type="Proteomes" id="UP000095023"/>
    </source>
</evidence>
<evidence type="ECO:0000256" key="2">
    <source>
        <dbReference type="ARBA" id="ARBA00004496"/>
    </source>
</evidence>
<proteinExistence type="inferred from homology"/>
<feature type="region of interest" description="Disordered" evidence="15">
    <location>
        <begin position="353"/>
        <end position="404"/>
    </location>
</feature>
<dbReference type="GO" id="GO:0006974">
    <property type="term" value="P:DNA damage response"/>
    <property type="evidence" value="ECO:0007669"/>
    <property type="project" value="EnsemblFungi"/>
</dbReference>
<feature type="compositionally biased region" description="Low complexity" evidence="15">
    <location>
        <begin position="498"/>
        <end position="507"/>
    </location>
</feature>
<evidence type="ECO:0000256" key="13">
    <source>
        <dbReference type="ARBA" id="ARBA00023306"/>
    </source>
</evidence>
<accession>A0A1E4TIB4</accession>
<dbReference type="GO" id="GO:0140013">
    <property type="term" value="P:meiotic nuclear division"/>
    <property type="evidence" value="ECO:0007669"/>
    <property type="project" value="EnsemblFungi"/>
</dbReference>
<dbReference type="GO" id="GO:2000786">
    <property type="term" value="P:positive regulation of autophagosome assembly"/>
    <property type="evidence" value="ECO:0007669"/>
    <property type="project" value="EnsemblFungi"/>
</dbReference>
<dbReference type="GO" id="GO:1903501">
    <property type="term" value="P:positive regulation of mitotic actomyosin contractile ring assembly"/>
    <property type="evidence" value="ECO:0007669"/>
    <property type="project" value="EnsemblFungi"/>
</dbReference>
<dbReference type="GO" id="GO:0051229">
    <property type="term" value="P:meiotic spindle disassembly"/>
    <property type="evidence" value="ECO:0007669"/>
    <property type="project" value="EnsemblFungi"/>
</dbReference>
<evidence type="ECO:0000259" key="17">
    <source>
        <dbReference type="PROSITE" id="PS50056"/>
    </source>
</evidence>
<dbReference type="GO" id="GO:0000422">
    <property type="term" value="P:autophagy of mitochondrion"/>
    <property type="evidence" value="ECO:0007669"/>
    <property type="project" value="EnsemblFungi"/>
</dbReference>
<dbReference type="GO" id="GO:0031031">
    <property type="term" value="P:positive regulation of septation initiation signaling"/>
    <property type="evidence" value="ECO:0007669"/>
    <property type="project" value="EnsemblFungi"/>
</dbReference>
<evidence type="ECO:0000256" key="15">
    <source>
        <dbReference type="SAM" id="MobiDB-lite"/>
    </source>
</evidence>
<dbReference type="CDD" id="cd14499">
    <property type="entry name" value="CDC14_C"/>
    <property type="match status" value="1"/>
</dbReference>
<name>A0A1E4TIB4_9ASCO</name>
<comment type="similarity">
    <text evidence="3">Belongs to the protein-tyrosine phosphatase family. Non-receptor class CDC14 subfamily.</text>
</comment>
<dbReference type="GO" id="GO:0140602">
    <property type="term" value="C:nucleolar peripheral inclusion body"/>
    <property type="evidence" value="ECO:0007669"/>
    <property type="project" value="EnsemblFungi"/>
</dbReference>
<dbReference type="SMART" id="SM00195">
    <property type="entry name" value="DSPc"/>
    <property type="match status" value="1"/>
</dbReference>
<feature type="domain" description="Tyrosine-protein phosphatase" evidence="16">
    <location>
        <begin position="172"/>
        <end position="330"/>
    </location>
</feature>
<keyword evidence="13" id="KW-0131">Cell cycle</keyword>
<dbReference type="InterPro" id="IPR000387">
    <property type="entry name" value="Tyr_Pase_dom"/>
</dbReference>
<dbReference type="PROSITE" id="PS50056">
    <property type="entry name" value="TYR_PHOSPHATASE_2"/>
    <property type="match status" value="1"/>
</dbReference>
<evidence type="ECO:0000256" key="10">
    <source>
        <dbReference type="ARBA" id="ARBA00022912"/>
    </source>
</evidence>
<dbReference type="GO" id="GO:0004725">
    <property type="term" value="F:protein tyrosine phosphatase activity"/>
    <property type="evidence" value="ECO:0007669"/>
    <property type="project" value="UniProtKB-EC"/>
</dbReference>
<dbReference type="GO" id="GO:0051301">
    <property type="term" value="P:cell division"/>
    <property type="evidence" value="ECO:0007669"/>
    <property type="project" value="UniProtKB-KW"/>
</dbReference>
<dbReference type="GO" id="GO:0005654">
    <property type="term" value="C:nucleoplasm"/>
    <property type="evidence" value="ECO:0007669"/>
    <property type="project" value="EnsemblFungi"/>
</dbReference>
<feature type="region of interest" description="Disordered" evidence="15">
    <location>
        <begin position="417"/>
        <end position="442"/>
    </location>
</feature>
<evidence type="ECO:0000256" key="4">
    <source>
        <dbReference type="ARBA" id="ARBA00013064"/>
    </source>
</evidence>
<dbReference type="AlphaFoldDB" id="A0A1E4TIB4"/>
<dbReference type="PROSITE" id="PS50054">
    <property type="entry name" value="TYR_PHOSPHATASE_DUAL"/>
    <property type="match status" value="1"/>
</dbReference>
<sequence length="535" mass="60201">MEIPIIEFLKDRLYLGAFDYEPEDDDRYFYFTVDDCLLYNAFHHDFGPFHVGHLYRFAVMLHDCLSHDSVTDKAIVFYSRTDPKSRANAACVLCCYMVLIQSWPPHLALAPICQVNPPFMPFRDAGYSVADFEITIQDTVYGVWRAKEKGLLDLRKFNLEDYELYESVEMGDFNVITPNFIAFASPQSSDADSQLPLPFSMVLDYFKSHDVGMVFRLNSELYNKREFERRGIKHIDMMFEDGTCPPLDIVRKFIGVCDSLIAEGKMIAVHCKAGLGRTGCLIGAHLIYTYGFTAQECIAFMRFMRPGMVVGPQQHWLYMNQNEFREWKMTMSLGARDPELRGYSSLVPRKLAQQEHLSSQPQTPVRHILGDRSFTNTPPPQDTGSQPLPAPTPGQPRKSPNRVISSVQESARNLERVLSQGHSGNDADTTEELSNDENSYPITVGKNITVDTTYTEETDILVVHKTRSTSTSVSNGRRAASTVSVSPARVSPRRSSRRVGSNGSDSGYAGLVSPAKHGGVRKVSTPRVRRIVTDS</sequence>
<dbReference type="GO" id="GO:0031536">
    <property type="term" value="P:positive regulation of exit from mitosis"/>
    <property type="evidence" value="ECO:0007669"/>
    <property type="project" value="EnsemblFungi"/>
</dbReference>
<protein>
    <recommendedName>
        <fullName evidence="14">Tyrosine-protein phosphatase CDC14</fullName>
        <ecNumber evidence="4">3.1.3.48</ecNumber>
    </recommendedName>
</protein>
<dbReference type="GO" id="GO:0016479">
    <property type="term" value="P:negative regulation of transcription by RNA polymerase I"/>
    <property type="evidence" value="ECO:0007669"/>
    <property type="project" value="EnsemblFungi"/>
</dbReference>
<dbReference type="FunFam" id="3.90.190.10:FF:000073">
    <property type="entry name" value="Tyrosine-protein phosphatase CDC14"/>
    <property type="match status" value="1"/>
</dbReference>
<dbReference type="GO" id="GO:0140429">
    <property type="term" value="P:positive regulation of mitotic sister chromatid biorientation"/>
    <property type="evidence" value="ECO:0007669"/>
    <property type="project" value="EnsemblFungi"/>
</dbReference>
<dbReference type="GO" id="GO:0070550">
    <property type="term" value="P:rDNA chromatin condensation"/>
    <property type="evidence" value="ECO:0007669"/>
    <property type="project" value="EnsemblFungi"/>
</dbReference>
<dbReference type="GO" id="GO:0030869">
    <property type="term" value="C:RENT complex"/>
    <property type="evidence" value="ECO:0007669"/>
    <property type="project" value="EnsemblFungi"/>
</dbReference>
<dbReference type="GO" id="GO:0004722">
    <property type="term" value="F:protein serine/threonine phosphatase activity"/>
    <property type="evidence" value="ECO:0007669"/>
    <property type="project" value="EnsemblFungi"/>
</dbReference>
<evidence type="ECO:0000256" key="8">
    <source>
        <dbReference type="ARBA" id="ARBA00022776"/>
    </source>
</evidence>
<keyword evidence="10" id="KW-0904">Protein phosphatase</keyword>
<keyword evidence="9" id="KW-0378">Hydrolase</keyword>
<dbReference type="Gene3D" id="3.90.190.10">
    <property type="entry name" value="Protein tyrosine phosphatase superfamily"/>
    <property type="match status" value="2"/>
</dbReference>
<dbReference type="GO" id="GO:0000776">
    <property type="term" value="C:kinetochore"/>
    <property type="evidence" value="ECO:0007669"/>
    <property type="project" value="EnsemblFungi"/>
</dbReference>
<keyword evidence="6" id="KW-0597">Phosphoprotein</keyword>
<dbReference type="GO" id="GO:0071958">
    <property type="term" value="C:new mitotic spindle pole body"/>
    <property type="evidence" value="ECO:0007669"/>
    <property type="project" value="EnsemblFungi"/>
</dbReference>
<feature type="domain" description="Tyrosine specific protein phosphatases" evidence="17">
    <location>
        <begin position="251"/>
        <end position="316"/>
    </location>
</feature>
<dbReference type="GO" id="GO:1902846">
    <property type="term" value="P:positive regulation of mitotic spindle elongation"/>
    <property type="evidence" value="ECO:0007669"/>
    <property type="project" value="EnsemblFungi"/>
</dbReference>
<keyword evidence="19" id="KW-1185">Reference proteome</keyword>
<evidence type="ECO:0000256" key="11">
    <source>
        <dbReference type="ARBA" id="ARBA00023242"/>
    </source>
</evidence>
<dbReference type="InterPro" id="IPR044506">
    <property type="entry name" value="CDC14_C"/>
</dbReference>
<dbReference type="InterPro" id="IPR029260">
    <property type="entry name" value="DSPn"/>
</dbReference>
<dbReference type="GO" id="GO:0044878">
    <property type="term" value="P:mitotic cytokinesis checkpoint signaling"/>
    <property type="evidence" value="ECO:0007669"/>
    <property type="project" value="EnsemblFungi"/>
</dbReference>
<comment type="subcellular location">
    <subcellularLocation>
        <location evidence="2">Cytoplasm</location>
    </subcellularLocation>
    <subcellularLocation>
        <location evidence="1">Nucleus</location>
    </subcellularLocation>
</comment>
<dbReference type="InterPro" id="IPR020422">
    <property type="entry name" value="TYR_PHOSPHATASE_DUAL_dom"/>
</dbReference>
<dbReference type="OrthoDB" id="5632at2759"/>
<dbReference type="GO" id="GO:0005935">
    <property type="term" value="C:cellular bud neck"/>
    <property type="evidence" value="ECO:0007669"/>
    <property type="project" value="EnsemblFungi"/>
</dbReference>